<evidence type="ECO:0000256" key="5">
    <source>
        <dbReference type="SAM" id="SignalP"/>
    </source>
</evidence>
<accession>A0ABD1E162</accession>
<evidence type="ECO:0000256" key="1">
    <source>
        <dbReference type="ARBA" id="ARBA00022723"/>
    </source>
</evidence>
<comment type="caution">
    <text evidence="7">The sequence shown here is derived from an EMBL/GenBank/DDBJ whole genome shotgun (WGS) entry which is preliminary data.</text>
</comment>
<name>A0ABD1E162_HYPHA</name>
<dbReference type="InterPro" id="IPR007588">
    <property type="entry name" value="Znf_FLYWCH"/>
</dbReference>
<evidence type="ECO:0000259" key="6">
    <source>
        <dbReference type="Pfam" id="PF04500"/>
    </source>
</evidence>
<sequence length="189" mass="21586">MYSVVNINFLILVLTTIYVENPKPGKHPKLIVDDNFFLRHRTQATKHGITIRWRCSNVFKTKCKAILYTTLQEDSVIKVLYNHNHDSNVASWDKDRMIPKEFAIERPAQACKRGPPKGPFRVKRSSIRSMSSTGEKDEEEELKVTEHQDEMALHIDGQAEPIFIKVINPEEGENEDGGEVTGNITELVP</sequence>
<proteinExistence type="predicted"/>
<evidence type="ECO:0000313" key="7">
    <source>
        <dbReference type="EMBL" id="KAL1488409.1"/>
    </source>
</evidence>
<evidence type="ECO:0000256" key="2">
    <source>
        <dbReference type="ARBA" id="ARBA00022771"/>
    </source>
</evidence>
<dbReference type="EMBL" id="JBDJPC010000014">
    <property type="protein sequence ID" value="KAL1488409.1"/>
    <property type="molecule type" value="Genomic_DNA"/>
</dbReference>
<dbReference type="Gene3D" id="2.20.25.240">
    <property type="match status" value="1"/>
</dbReference>
<gene>
    <name evidence="7" type="ORF">ABEB36_014883</name>
</gene>
<keyword evidence="2" id="KW-0863">Zinc-finger</keyword>
<keyword evidence="3" id="KW-0862">Zinc</keyword>
<evidence type="ECO:0000256" key="4">
    <source>
        <dbReference type="SAM" id="MobiDB-lite"/>
    </source>
</evidence>
<protein>
    <recommendedName>
        <fullName evidence="6">FLYWCH-type domain-containing protein</fullName>
    </recommendedName>
</protein>
<dbReference type="AlphaFoldDB" id="A0ABD1E162"/>
<dbReference type="Pfam" id="PF04500">
    <property type="entry name" value="FLYWCH"/>
    <property type="match status" value="1"/>
</dbReference>
<dbReference type="GO" id="GO:0008270">
    <property type="term" value="F:zinc ion binding"/>
    <property type="evidence" value="ECO:0007669"/>
    <property type="project" value="UniProtKB-KW"/>
</dbReference>
<reference evidence="7 8" key="1">
    <citation type="submission" date="2024-05" db="EMBL/GenBank/DDBJ databases">
        <title>Genetic variation in Jamaican populations of the coffee berry borer (Hypothenemus hampei).</title>
        <authorList>
            <person name="Errbii M."/>
            <person name="Myrie A."/>
        </authorList>
    </citation>
    <scope>NUCLEOTIDE SEQUENCE [LARGE SCALE GENOMIC DNA]</scope>
    <source>
        <strain evidence="7">JA-Hopewell-2020-01-JO</strain>
        <tissue evidence="7">Whole body</tissue>
    </source>
</reference>
<feature type="chain" id="PRO_5044810991" description="FLYWCH-type domain-containing protein" evidence="5">
    <location>
        <begin position="23"/>
        <end position="189"/>
    </location>
</feature>
<evidence type="ECO:0000313" key="8">
    <source>
        <dbReference type="Proteomes" id="UP001566132"/>
    </source>
</evidence>
<evidence type="ECO:0000256" key="3">
    <source>
        <dbReference type="ARBA" id="ARBA00022833"/>
    </source>
</evidence>
<keyword evidence="1" id="KW-0479">Metal-binding</keyword>
<feature type="region of interest" description="Disordered" evidence="4">
    <location>
        <begin position="112"/>
        <end position="144"/>
    </location>
</feature>
<feature type="domain" description="FLYWCH-type" evidence="6">
    <location>
        <begin position="25"/>
        <end position="85"/>
    </location>
</feature>
<feature type="signal peptide" evidence="5">
    <location>
        <begin position="1"/>
        <end position="22"/>
    </location>
</feature>
<keyword evidence="8" id="KW-1185">Reference proteome</keyword>
<organism evidence="7 8">
    <name type="scientific">Hypothenemus hampei</name>
    <name type="common">Coffee berry borer</name>
    <dbReference type="NCBI Taxonomy" id="57062"/>
    <lineage>
        <taxon>Eukaryota</taxon>
        <taxon>Metazoa</taxon>
        <taxon>Ecdysozoa</taxon>
        <taxon>Arthropoda</taxon>
        <taxon>Hexapoda</taxon>
        <taxon>Insecta</taxon>
        <taxon>Pterygota</taxon>
        <taxon>Neoptera</taxon>
        <taxon>Endopterygota</taxon>
        <taxon>Coleoptera</taxon>
        <taxon>Polyphaga</taxon>
        <taxon>Cucujiformia</taxon>
        <taxon>Curculionidae</taxon>
        <taxon>Scolytinae</taxon>
        <taxon>Hypothenemus</taxon>
    </lineage>
</organism>
<keyword evidence="5" id="KW-0732">Signal</keyword>
<feature type="region of interest" description="Disordered" evidence="4">
    <location>
        <begin position="170"/>
        <end position="189"/>
    </location>
</feature>
<dbReference type="Proteomes" id="UP001566132">
    <property type="component" value="Unassembled WGS sequence"/>
</dbReference>